<dbReference type="CDD" id="cd00887">
    <property type="entry name" value="MoeA"/>
    <property type="match status" value="1"/>
</dbReference>
<name>L0ABS6_CALLD</name>
<dbReference type="eggNOG" id="arCOG00230">
    <property type="taxonomic scope" value="Archaea"/>
</dbReference>
<dbReference type="HOGENOM" id="CLU_010186_3_0_2"/>
<dbReference type="GO" id="GO:0005737">
    <property type="term" value="C:cytoplasm"/>
    <property type="evidence" value="ECO:0007669"/>
    <property type="project" value="TreeGrafter"/>
</dbReference>
<sequence length="649" mass="71492">MALVFHKLVSVEEAIKLIEKETNGIGPLGVIEVPILESINKVLAEDVVAPIDYPPFDRSTVDGYAVRSIDIAGASEIEPKELEVIGKVEVGSHPSIEVKPGTAVQISTGAMVPRGADSIVMEEYVSRKDNKIKIYRMSSPGENISMSGSDIATGDVVIRKNTQITARELAVFAGLGLNKIKVYRPPKIIVYSTGVELEQPGNILPHGKIYDSNGYVITAMLRELGADVEFRGILPDNYDKMKDEISKSINEADILITTGSTSAGYGDMIYKVFNDVGAKIIVHGLKSRPGKPTAIAVLGKKILFGLPGFPLSAMMNLYNIVEPIVRKMMGKGESEKPKVKARIPFRLNAGRGFTELIPVQLVWNKDYLSAYPILSGSGSIAGISISDGYIVAQENREYFEENEEVDVYLFSSSIRPPDLTIIGSNCPGIEVVLNGAKIQNSRIINVGSLGGWNAIKRGDADLAGSHLLDEKTMNYNIHMPKLMGLEDKVYIYRGYSREVGILVKKNNPKNIKDVSDFLRDDIVIINRNKGSGTRVLLDKMLKENGINEPEKLIKGYTYEVKTHSAVATAILQGRADAGISLRAMAELFNLDFIPIGVEIYDFIVRKEKIENKFVNKFLETLKSEEFSKELEKKLPGYKTLKESGERIYP</sequence>
<dbReference type="PANTHER" id="PTHR10192:SF5">
    <property type="entry name" value="GEPHYRIN"/>
    <property type="match status" value="1"/>
</dbReference>
<dbReference type="SUPFAM" id="SSF63867">
    <property type="entry name" value="MoeA C-terminal domain-like"/>
    <property type="match status" value="1"/>
</dbReference>
<evidence type="ECO:0000256" key="2">
    <source>
        <dbReference type="ARBA" id="ARBA00023150"/>
    </source>
</evidence>
<dbReference type="KEGG" id="clg:Calag_1157"/>
<dbReference type="GO" id="GO:0006777">
    <property type="term" value="P:Mo-molybdopterin cofactor biosynthetic process"/>
    <property type="evidence" value="ECO:0007669"/>
    <property type="project" value="UniProtKB-KW"/>
</dbReference>
<dbReference type="Gene3D" id="2.170.190.11">
    <property type="entry name" value="Molybdopterin biosynthesis moea protein, domain 3"/>
    <property type="match status" value="1"/>
</dbReference>
<dbReference type="Pfam" id="PF03453">
    <property type="entry name" value="MoeA_N"/>
    <property type="match status" value="1"/>
</dbReference>
<keyword evidence="2" id="KW-0501">Molybdenum cofactor biosynthesis</keyword>
<dbReference type="InterPro" id="IPR005111">
    <property type="entry name" value="MoeA_C_domain_IV"/>
</dbReference>
<dbReference type="InterPro" id="IPR036425">
    <property type="entry name" value="MoaB/Mog-like_dom_sf"/>
</dbReference>
<protein>
    <submittedName>
        <fullName evidence="4">Molybdenum cofactor synthesis domain protein</fullName>
    </submittedName>
</protein>
<dbReference type="InParanoid" id="L0ABS6"/>
<dbReference type="Proteomes" id="UP000010469">
    <property type="component" value="Chromosome"/>
</dbReference>
<gene>
    <name evidence="4" type="ordered locus">Calag_1157</name>
</gene>
<dbReference type="SMART" id="SM00852">
    <property type="entry name" value="MoCF_biosynth"/>
    <property type="match status" value="1"/>
</dbReference>
<dbReference type="Gene3D" id="2.40.340.10">
    <property type="entry name" value="MoeA, C-terminal, domain IV"/>
    <property type="match status" value="1"/>
</dbReference>
<dbReference type="InterPro" id="IPR001453">
    <property type="entry name" value="MoaB/Mog_dom"/>
</dbReference>
<evidence type="ECO:0000256" key="1">
    <source>
        <dbReference type="ARBA" id="ARBA00005046"/>
    </source>
</evidence>
<organism evidence="4 5">
    <name type="scientific">Caldisphaera lagunensis (strain DSM 15908 / JCM 11604 / ANMR 0165 / IC-154)</name>
    <dbReference type="NCBI Taxonomy" id="1056495"/>
    <lineage>
        <taxon>Archaea</taxon>
        <taxon>Thermoproteota</taxon>
        <taxon>Thermoprotei</taxon>
        <taxon>Acidilobales</taxon>
        <taxon>Caldisphaeraceae</taxon>
        <taxon>Caldisphaera</taxon>
    </lineage>
</organism>
<evidence type="ECO:0000313" key="4">
    <source>
        <dbReference type="EMBL" id="AFZ70879.1"/>
    </source>
</evidence>
<dbReference type="PANTHER" id="PTHR10192">
    <property type="entry name" value="MOLYBDOPTERIN BIOSYNTHESIS PROTEIN"/>
    <property type="match status" value="1"/>
</dbReference>
<accession>L0ABS6</accession>
<dbReference type="InterPro" id="IPR005110">
    <property type="entry name" value="MoeA_linker/N"/>
</dbReference>
<evidence type="ECO:0000313" key="5">
    <source>
        <dbReference type="Proteomes" id="UP000010469"/>
    </source>
</evidence>
<dbReference type="InterPro" id="IPR036688">
    <property type="entry name" value="MoeA_C_domain_IV_sf"/>
</dbReference>
<dbReference type="RefSeq" id="WP_015232776.1">
    <property type="nucleotide sequence ID" value="NC_019791.1"/>
</dbReference>
<feature type="domain" description="MoaB/Mog" evidence="3">
    <location>
        <begin position="189"/>
        <end position="327"/>
    </location>
</feature>
<dbReference type="FunFam" id="2.170.190.11:FF:000001">
    <property type="entry name" value="Molybdopterin molybdenumtransferase"/>
    <property type="match status" value="1"/>
</dbReference>
<dbReference type="Gene3D" id="3.90.105.10">
    <property type="entry name" value="Molybdopterin biosynthesis moea protein, domain 2"/>
    <property type="match status" value="1"/>
</dbReference>
<dbReference type="Pfam" id="PF00994">
    <property type="entry name" value="MoCF_biosynth"/>
    <property type="match status" value="1"/>
</dbReference>
<dbReference type="UniPathway" id="UPA00344"/>
<dbReference type="InterPro" id="IPR036135">
    <property type="entry name" value="MoeA_linker/N_sf"/>
</dbReference>
<proteinExistence type="predicted"/>
<dbReference type="eggNOG" id="arCOG00217">
    <property type="taxonomic scope" value="Archaea"/>
</dbReference>
<dbReference type="SUPFAM" id="SSF63882">
    <property type="entry name" value="MoeA N-terminal region -like"/>
    <property type="match status" value="1"/>
</dbReference>
<dbReference type="Gene3D" id="3.40.980.10">
    <property type="entry name" value="MoaB/Mog-like domain"/>
    <property type="match status" value="1"/>
</dbReference>
<evidence type="ECO:0000259" key="3">
    <source>
        <dbReference type="SMART" id="SM00852"/>
    </source>
</evidence>
<dbReference type="InterPro" id="IPR024370">
    <property type="entry name" value="PBP_domain"/>
</dbReference>
<dbReference type="Pfam" id="PF03454">
    <property type="entry name" value="MoeA_C"/>
    <property type="match status" value="1"/>
</dbReference>
<dbReference type="NCBIfam" id="NF045515">
    <property type="entry name" value="Glp_gephyrin"/>
    <property type="match status" value="1"/>
</dbReference>
<dbReference type="OrthoDB" id="31371at2157"/>
<dbReference type="Pfam" id="PF12727">
    <property type="entry name" value="PBP_like"/>
    <property type="match status" value="1"/>
</dbReference>
<dbReference type="Gene3D" id="3.40.190.10">
    <property type="entry name" value="Periplasmic binding protein-like II"/>
    <property type="match status" value="1"/>
</dbReference>
<reference evidence="5" key="1">
    <citation type="submission" date="2012-03" db="EMBL/GenBank/DDBJ databases">
        <title>Complete genome of Caldisphaera lagunensis DSM 15908.</title>
        <authorList>
            <person name="Lucas S."/>
            <person name="Copeland A."/>
            <person name="Lapidus A."/>
            <person name="Glavina del Rio T."/>
            <person name="Dalin E."/>
            <person name="Tice H."/>
            <person name="Bruce D."/>
            <person name="Goodwin L."/>
            <person name="Pitluck S."/>
            <person name="Peters L."/>
            <person name="Mikhailova N."/>
            <person name="Teshima H."/>
            <person name="Kyrpides N."/>
            <person name="Mavromatis K."/>
            <person name="Ivanova N."/>
            <person name="Brettin T."/>
            <person name="Detter J.C."/>
            <person name="Han C."/>
            <person name="Larimer F."/>
            <person name="Land M."/>
            <person name="Hauser L."/>
            <person name="Markowitz V."/>
            <person name="Cheng J.-F."/>
            <person name="Hugenholtz P."/>
            <person name="Woyke T."/>
            <person name="Wu D."/>
            <person name="Spring S."/>
            <person name="Schroeder M."/>
            <person name="Brambilla E."/>
            <person name="Klenk H.-P."/>
            <person name="Eisen J.A."/>
        </authorList>
    </citation>
    <scope>NUCLEOTIDE SEQUENCE [LARGE SCALE GENOMIC DNA]</scope>
    <source>
        <strain evidence="5">DSM 15908 / JCM 11604 / IC-154</strain>
    </source>
</reference>
<dbReference type="EMBL" id="CP003378">
    <property type="protein sequence ID" value="AFZ70879.1"/>
    <property type="molecule type" value="Genomic_DNA"/>
</dbReference>
<dbReference type="AlphaFoldDB" id="L0ABS6"/>
<keyword evidence="5" id="KW-1185">Reference proteome</keyword>
<dbReference type="InterPro" id="IPR038987">
    <property type="entry name" value="MoeA-like"/>
</dbReference>
<dbReference type="FunCoup" id="L0ABS6">
    <property type="interactions" value="53"/>
</dbReference>
<dbReference type="STRING" id="1056495.Calag_1157"/>
<dbReference type="NCBIfam" id="TIGR00177">
    <property type="entry name" value="molyb_syn"/>
    <property type="match status" value="1"/>
</dbReference>
<dbReference type="SUPFAM" id="SSF53218">
    <property type="entry name" value="Molybdenum cofactor biosynthesis proteins"/>
    <property type="match status" value="1"/>
</dbReference>
<dbReference type="NCBIfam" id="NF011068">
    <property type="entry name" value="PRK14498.1"/>
    <property type="match status" value="1"/>
</dbReference>
<dbReference type="GeneID" id="14212417"/>
<dbReference type="GO" id="GO:0061599">
    <property type="term" value="F:molybdopterin molybdotransferase activity"/>
    <property type="evidence" value="ECO:0007669"/>
    <property type="project" value="TreeGrafter"/>
</dbReference>
<comment type="pathway">
    <text evidence="1">Cofactor biosynthesis; molybdopterin biosynthesis.</text>
</comment>
<dbReference type="SUPFAM" id="SSF53850">
    <property type="entry name" value="Periplasmic binding protein-like II"/>
    <property type="match status" value="1"/>
</dbReference>